<evidence type="ECO:0000313" key="1">
    <source>
        <dbReference type="EMBL" id="ADJ64968.1"/>
    </source>
</evidence>
<gene>
    <name evidence="1" type="ordered locus">Hsero_3489</name>
</gene>
<name>D8IPS1_HERSS</name>
<dbReference type="GeneID" id="52091240"/>
<reference evidence="1 2" key="1">
    <citation type="submission" date="2010-04" db="EMBL/GenBank/DDBJ databases">
        <title>The genome of Herbaspirillum seropedicae SmR1, an endophytic, nitrogen-fixing, plant-growth promoting beta-Proteobacteria.</title>
        <authorList>
            <person name="Pedrosa F.O."/>
            <person name="Monteiro R.A."/>
            <person name="Wassem R."/>
            <person name="Cruz L.M."/>
            <person name="Ayub R.A."/>
            <person name="Colauto N.B."/>
            <person name="Fernandez M.A."/>
            <person name="Fungaro M.H.P."/>
            <person name="Grisard E.C."/>
            <person name="Hungria M."/>
            <person name="Madeira H.M.F."/>
            <person name="Nodari R.O."/>
            <person name="Osaku C.A."/>
            <person name="Petzl-Erler M.L."/>
            <person name="Terenzi H."/>
            <person name="Vieira L.G.E."/>
            <person name="Almeida M.I.M."/>
            <person name="Alves L.R."/>
            <person name="Arantes O.M.N."/>
            <person name="Balsanelli E."/>
            <person name="Barcellos F.G."/>
            <person name="Baura V.A."/>
            <person name="Binde D.R."/>
            <person name="Campo R.J."/>
            <person name="Chubatsu L.S."/>
            <person name="Chueire L.M.O."/>
            <person name="Ciferri R.R."/>
            <person name="Correa L.C."/>
            <person name="da Conceicao Silva J.L."/>
            <person name="Dabul A.N.G."/>
            <person name="Dambros B.P."/>
            <person name="Faoro H."/>
            <person name="Favetti A."/>
            <person name="Friedermann G."/>
            <person name="Furlaneto M.C."/>
            <person name="Gasques L.S."/>
            <person name="Gimenes C.C.T."/>
            <person name="Gioppo N.M.R."/>
            <person name="Glienke-Blanco C."/>
            <person name="Godoy L.P."/>
            <person name="Guerra M.P."/>
            <person name="Karp S."/>
            <person name="Kava-Cordeiro V."/>
            <person name="Margarido V.P."/>
            <person name="Mathioni S.M."/>
            <person name="Menck-Soares M.A."/>
            <person name="Murace N.K."/>
            <person name="Nicolas M.F."/>
            <person name="Oliveira C.E.C."/>
            <person name="Pagnan N.A.B."/>
            <person name="Pamphile J.A."/>
            <person name="Patussi E.V."/>
            <person name="Pereira L.F.P."/>
            <person name="Pereira-Ferrari L."/>
            <person name="Pinto F.G.S."/>
            <person name="Precoma C."/>
            <person name="Prioli A.J."/>
            <person name="Prioli S.M.A.P."/>
            <person name="Raittz R.T."/>
            <person name="Ramos H.J.O."/>
            <person name="Ribeiro E.M.S.F."/>
            <person name="Rigo L.U."/>
            <person name="Rocha C.L.M.S.C."/>
            <person name="Rocha S.N."/>
            <person name="Santos K."/>
            <person name="Satori D."/>
            <person name="Silva A.G."/>
            <person name="Simao R.C.G."/>
            <person name="Soares M.A.M."/>
            <person name="Souza E.M."/>
            <person name="Steffens M.B.R."/>
            <person name="Steindel M."/>
            <person name="Tadra-Sfeir M.Z."/>
            <person name="Takahashi E.K."/>
            <person name="Torres R.A."/>
            <person name="Valle J.S."/>
            <person name="Vernal J.I."/>
            <person name="Vilas-Boas L.A."/>
            <person name="Watanabe M.A.E."/>
            <person name="Weiss V.A."/>
            <person name="Yates M.A."/>
            <person name="Souza E.M."/>
        </authorList>
    </citation>
    <scope>NUCLEOTIDE SEQUENCE [LARGE SCALE GENOMIC DNA]</scope>
    <source>
        <strain evidence="1 2">SmR1</strain>
    </source>
</reference>
<protein>
    <submittedName>
        <fullName evidence="1">Uncharacterized protein</fullName>
    </submittedName>
</protein>
<sequence>MLEAVWEKIVDRYVQEIRALGNKAEQGELVGDLVRKKVRKCLIEMHASGAEPEDIRAIFGSLEIQARVPCPVSEPRLFQLLTAARAHAEFLLFIEENRKSCARSDGKGEDLGPFH</sequence>
<keyword evidence="2" id="KW-1185">Reference proteome</keyword>
<dbReference type="KEGG" id="hse:Hsero_3489"/>
<dbReference type="AlphaFoldDB" id="D8IPS1"/>
<dbReference type="EMBL" id="CP002039">
    <property type="protein sequence ID" value="ADJ64968.1"/>
    <property type="molecule type" value="Genomic_DNA"/>
</dbReference>
<organism evidence="1 2">
    <name type="scientific">Herbaspirillum seropedicae (strain SmR1)</name>
    <dbReference type="NCBI Taxonomy" id="757424"/>
    <lineage>
        <taxon>Bacteria</taxon>
        <taxon>Pseudomonadati</taxon>
        <taxon>Pseudomonadota</taxon>
        <taxon>Betaproteobacteria</taxon>
        <taxon>Burkholderiales</taxon>
        <taxon>Oxalobacteraceae</taxon>
        <taxon>Herbaspirillum</taxon>
    </lineage>
</organism>
<accession>D8IPS1</accession>
<dbReference type="Proteomes" id="UP000000329">
    <property type="component" value="Chromosome"/>
</dbReference>
<dbReference type="RefSeq" id="WP_013235432.1">
    <property type="nucleotide sequence ID" value="NC_014323.1"/>
</dbReference>
<proteinExistence type="predicted"/>
<dbReference type="HOGENOM" id="CLU_2105612_0_0_4"/>
<evidence type="ECO:0000313" key="2">
    <source>
        <dbReference type="Proteomes" id="UP000000329"/>
    </source>
</evidence>
<dbReference type="OrthoDB" id="8724416at2"/>